<evidence type="ECO:0000256" key="10">
    <source>
        <dbReference type="ARBA" id="ARBA00023315"/>
    </source>
</evidence>
<comment type="pathway">
    <text evidence="1 13">Cell wall biogenesis; peptidoglycan biosynthesis.</text>
</comment>
<evidence type="ECO:0000256" key="15">
    <source>
        <dbReference type="SAM" id="SignalP"/>
    </source>
</evidence>
<dbReference type="Pfam" id="PF17964">
    <property type="entry name" value="Big_10"/>
    <property type="match status" value="1"/>
</dbReference>
<name>A0A940RTK6_9ACTN</name>
<evidence type="ECO:0000256" key="5">
    <source>
        <dbReference type="ARBA" id="ARBA00022960"/>
    </source>
</evidence>
<dbReference type="CDD" id="cd16913">
    <property type="entry name" value="YkuD_like"/>
    <property type="match status" value="1"/>
</dbReference>
<comment type="caution">
    <text evidence="17">The sequence shown here is derived from an EMBL/GenBank/DDBJ whole genome shotgun (WGS) entry which is preliminary data.</text>
</comment>
<keyword evidence="9" id="KW-0449">Lipoprotein</keyword>
<proteinExistence type="predicted"/>
<dbReference type="Gene3D" id="2.40.440.10">
    <property type="entry name" value="L,D-transpeptidase catalytic domain-like"/>
    <property type="match status" value="1"/>
</dbReference>
<feature type="active site" description="Proton donor/acceptor" evidence="13">
    <location>
        <position position="329"/>
    </location>
</feature>
<keyword evidence="2" id="KW-1003">Cell membrane</keyword>
<keyword evidence="11 13" id="KW-0961">Cell wall biogenesis/degradation</keyword>
<feature type="chain" id="PRO_5039351027" evidence="15">
    <location>
        <begin position="25"/>
        <end position="408"/>
    </location>
</feature>
<evidence type="ECO:0000256" key="9">
    <source>
        <dbReference type="ARBA" id="ARBA00023288"/>
    </source>
</evidence>
<dbReference type="InterPro" id="IPR038063">
    <property type="entry name" value="Transpep_catalytic_dom"/>
</dbReference>
<keyword evidence="8" id="KW-0564">Palmitate</keyword>
<comment type="pathway">
    <text evidence="12">Glycan biosynthesis.</text>
</comment>
<dbReference type="PROSITE" id="PS52029">
    <property type="entry name" value="LD_TPASE"/>
    <property type="match status" value="1"/>
</dbReference>
<dbReference type="GO" id="GO:0071972">
    <property type="term" value="F:peptidoglycan L,D-transpeptidase activity"/>
    <property type="evidence" value="ECO:0007669"/>
    <property type="project" value="TreeGrafter"/>
</dbReference>
<dbReference type="GO" id="GO:0008360">
    <property type="term" value="P:regulation of cell shape"/>
    <property type="evidence" value="ECO:0007669"/>
    <property type="project" value="UniProtKB-UniRule"/>
</dbReference>
<accession>A0A940RTK6</accession>
<protein>
    <submittedName>
        <fullName evidence="17">L,D-transpeptidase family protein</fullName>
    </submittedName>
</protein>
<dbReference type="Gene3D" id="2.60.40.3780">
    <property type="match status" value="1"/>
</dbReference>
<dbReference type="InterPro" id="IPR041280">
    <property type="entry name" value="Big_10"/>
</dbReference>
<dbReference type="Proteomes" id="UP000670475">
    <property type="component" value="Unassembled WGS sequence"/>
</dbReference>
<feature type="active site" description="Nucleophile" evidence="13">
    <location>
        <position position="348"/>
    </location>
</feature>
<keyword evidence="18" id="KW-1185">Reference proteome</keyword>
<dbReference type="Gene3D" id="2.60.40.3710">
    <property type="match status" value="1"/>
</dbReference>
<evidence type="ECO:0000313" key="18">
    <source>
        <dbReference type="Proteomes" id="UP000670475"/>
    </source>
</evidence>
<dbReference type="Pfam" id="PF03734">
    <property type="entry name" value="YkuD"/>
    <property type="match status" value="1"/>
</dbReference>
<evidence type="ECO:0000256" key="8">
    <source>
        <dbReference type="ARBA" id="ARBA00023139"/>
    </source>
</evidence>
<keyword evidence="6 13" id="KW-0573">Peptidoglycan synthesis</keyword>
<dbReference type="InterPro" id="IPR050979">
    <property type="entry name" value="LD-transpeptidase"/>
</dbReference>
<evidence type="ECO:0000256" key="11">
    <source>
        <dbReference type="ARBA" id="ARBA00023316"/>
    </source>
</evidence>
<dbReference type="InterPro" id="IPR005490">
    <property type="entry name" value="LD_TPept_cat_dom"/>
</dbReference>
<keyword evidence="5 13" id="KW-0133">Cell shape</keyword>
<evidence type="ECO:0000256" key="6">
    <source>
        <dbReference type="ARBA" id="ARBA00022984"/>
    </source>
</evidence>
<dbReference type="PROSITE" id="PS51257">
    <property type="entry name" value="PROKAR_LIPOPROTEIN"/>
    <property type="match status" value="1"/>
</dbReference>
<feature type="region of interest" description="Disordered" evidence="14">
    <location>
        <begin position="34"/>
        <end position="58"/>
    </location>
</feature>
<evidence type="ECO:0000256" key="7">
    <source>
        <dbReference type="ARBA" id="ARBA00023136"/>
    </source>
</evidence>
<evidence type="ECO:0000256" key="3">
    <source>
        <dbReference type="ARBA" id="ARBA00022679"/>
    </source>
</evidence>
<dbReference type="EMBL" id="JAGIQL010000013">
    <property type="protein sequence ID" value="MBP0456982.1"/>
    <property type="molecule type" value="Genomic_DNA"/>
</dbReference>
<dbReference type="SUPFAM" id="SSF141523">
    <property type="entry name" value="L,D-transpeptidase catalytic domain-like"/>
    <property type="match status" value="1"/>
</dbReference>
<evidence type="ECO:0000256" key="13">
    <source>
        <dbReference type="PROSITE-ProRule" id="PRU01373"/>
    </source>
</evidence>
<evidence type="ECO:0000256" key="12">
    <source>
        <dbReference type="ARBA" id="ARBA00060592"/>
    </source>
</evidence>
<evidence type="ECO:0000256" key="4">
    <source>
        <dbReference type="ARBA" id="ARBA00022729"/>
    </source>
</evidence>
<evidence type="ECO:0000256" key="2">
    <source>
        <dbReference type="ARBA" id="ARBA00022475"/>
    </source>
</evidence>
<keyword evidence="7" id="KW-0472">Membrane</keyword>
<dbReference type="AlphaFoldDB" id="A0A940RTK6"/>
<feature type="domain" description="L,D-TPase catalytic" evidence="16">
    <location>
        <begin position="248"/>
        <end position="379"/>
    </location>
</feature>
<dbReference type="GO" id="GO:0016746">
    <property type="term" value="F:acyltransferase activity"/>
    <property type="evidence" value="ECO:0007669"/>
    <property type="project" value="UniProtKB-KW"/>
</dbReference>
<gene>
    <name evidence="17" type="ORF">JFN87_05610</name>
</gene>
<feature type="signal peptide" evidence="15">
    <location>
        <begin position="1"/>
        <end position="24"/>
    </location>
</feature>
<dbReference type="CDD" id="cd13432">
    <property type="entry name" value="LDT_IgD_like_2"/>
    <property type="match status" value="1"/>
</dbReference>
<evidence type="ECO:0000256" key="1">
    <source>
        <dbReference type="ARBA" id="ARBA00004752"/>
    </source>
</evidence>
<reference evidence="17" key="1">
    <citation type="submission" date="2021-03" db="EMBL/GenBank/DDBJ databases">
        <title>Whole genome sequence of Streptomyces bomunensis MMS17-BM035.</title>
        <authorList>
            <person name="Lee J.H."/>
        </authorList>
    </citation>
    <scope>NUCLEOTIDE SEQUENCE</scope>
    <source>
        <strain evidence="17">MMS17-BM035</strain>
    </source>
</reference>
<dbReference type="PANTHER" id="PTHR30582:SF2">
    <property type="entry name" value="L,D-TRANSPEPTIDASE YCIB-RELATED"/>
    <property type="match status" value="1"/>
</dbReference>
<sequence length="408" mass="43581">MRQLTQRAAARAAILALASAALLAGLTGCDGGHTDSAGKDQAPGAASADSIRVTPRDGAKDVGRFDRIRVTVPEGRLERVTVQQIEAADPVDLPGQVSADGRSWTPLPGAHPALAAKYGVDAVTVDDSGRRAARHTTFTTTVPAHRFIGYFTPENRATVGTGMIVSIDFNRRIKDRAAVQRAISVTSDPAVDIAGHWFGDRRLDFRPRSYWKPGTKVTLGLHLRDVQAAPGVYGTQQKTVAFTIGRSQVSTVDAAAHTMKVRGEGGRLLATLPVTTGAPDRTTYNGEMVISQMYDVTRMNGSTVGFGGEYDIKDVPHAMRLTRSGTFIHGNYWASADTFGSRNTSHGCIGLRDVKGGSSSTPAGWFFDSSLIGDVVKVVNSDDRTVAPDNGLSGWNMDWAAWRKGSAR</sequence>
<evidence type="ECO:0000259" key="16">
    <source>
        <dbReference type="PROSITE" id="PS52029"/>
    </source>
</evidence>
<evidence type="ECO:0000313" key="17">
    <source>
        <dbReference type="EMBL" id="MBP0456982.1"/>
    </source>
</evidence>
<dbReference type="FunFam" id="2.40.440.10:FF:000005">
    <property type="entry name" value="L,D-transpeptidase 2"/>
    <property type="match status" value="1"/>
</dbReference>
<keyword evidence="3" id="KW-0808">Transferase</keyword>
<dbReference type="RefSeq" id="WP_209338760.1">
    <property type="nucleotide sequence ID" value="NZ_JAGIQL010000013.1"/>
</dbReference>
<organism evidence="17 18">
    <name type="scientific">Streptomyces montanisoli</name>
    <dbReference type="NCBI Taxonomy" id="2798581"/>
    <lineage>
        <taxon>Bacteria</taxon>
        <taxon>Bacillati</taxon>
        <taxon>Actinomycetota</taxon>
        <taxon>Actinomycetes</taxon>
        <taxon>Kitasatosporales</taxon>
        <taxon>Streptomycetaceae</taxon>
        <taxon>Streptomyces</taxon>
    </lineage>
</organism>
<keyword evidence="4 15" id="KW-0732">Signal</keyword>
<dbReference type="GO" id="GO:0071555">
    <property type="term" value="P:cell wall organization"/>
    <property type="evidence" value="ECO:0007669"/>
    <property type="project" value="UniProtKB-UniRule"/>
</dbReference>
<dbReference type="GO" id="GO:0018104">
    <property type="term" value="P:peptidoglycan-protein cross-linking"/>
    <property type="evidence" value="ECO:0007669"/>
    <property type="project" value="TreeGrafter"/>
</dbReference>
<evidence type="ECO:0000256" key="14">
    <source>
        <dbReference type="SAM" id="MobiDB-lite"/>
    </source>
</evidence>
<keyword evidence="10" id="KW-0012">Acyltransferase</keyword>
<dbReference type="GO" id="GO:0005576">
    <property type="term" value="C:extracellular region"/>
    <property type="evidence" value="ECO:0007669"/>
    <property type="project" value="TreeGrafter"/>
</dbReference>
<dbReference type="PANTHER" id="PTHR30582">
    <property type="entry name" value="L,D-TRANSPEPTIDASE"/>
    <property type="match status" value="1"/>
</dbReference>